<dbReference type="GeneID" id="29059351"/>
<dbReference type="EC" id="3.6.1.-" evidence="1"/>
<dbReference type="GO" id="GO:0016787">
    <property type="term" value="F:hydrolase activity"/>
    <property type="evidence" value="ECO:0007669"/>
    <property type="project" value="UniProtKB-KW"/>
</dbReference>
<gene>
    <name evidence="1" type="ORF">MP1_gp0026</name>
</gene>
<evidence type="ECO:0000313" key="1">
    <source>
        <dbReference type="EMBL" id="ANM46430.1"/>
    </source>
</evidence>
<keyword evidence="1" id="KW-0548">Nucleotidyltransferase</keyword>
<sequence>MSYWVDQEYAERVIQFEQHYRKVSQSPFKLNCRCPICGDSATDPMKHRFWISDLGDGKLWVKCFNGGCYSNTFENFMKTYHPEMWPNLLMDRRKEKSFDTRFVKRDEPKVVKEKKIIEKLNFCQRLDTLPDNHPILKYTKSRAIPTDKLNRLWFTADWQALCNSVNPDTYKKPRKEYRLVIPIFNKDGEIESFQGRALRKDAAQKYITIKACPDSTKIYGQDTVDPNKTVYFLEGPIDSLFIDNACAITGGNLALSVVPFPSTRVWALDHEPRHPDTVQRLKKLIDQGERVVMWDKSPWSSKDINEMILKDGATKEEIQEYMKNNIVQGLQAQLRYTNYIR</sequence>
<proteinExistence type="inferred from homology"/>
<reference evidence="1 2" key="1">
    <citation type="submission" date="2016-04" db="EMBL/GenBank/DDBJ databases">
        <title>Comparative genomics of Morganella phages MP1 and MP2 define new clades among the T4 and T7-like Viruses.</title>
        <authorList>
            <person name="Pinto G."/>
            <person name="Oliveira A."/>
            <person name="Malgorzata L."/>
            <person name="Kropinski A."/>
            <person name="Azeredo J."/>
        </authorList>
    </citation>
    <scope>NUCLEOTIDE SEQUENCE [LARGE SCALE GENOMIC DNA]</scope>
</reference>
<dbReference type="EC" id="2.7.7.-" evidence="1"/>
<dbReference type="EMBL" id="KX078569">
    <property type="protein sequence ID" value="ANM46430.1"/>
    <property type="molecule type" value="Genomic_DNA"/>
</dbReference>
<name>A0A192YBD6_9CAUD</name>
<dbReference type="Gene3D" id="3.90.980.10">
    <property type="entry name" value="DNA primase, catalytic core, N-terminal domain"/>
    <property type="match status" value="1"/>
</dbReference>
<dbReference type="OrthoDB" id="4202at10239"/>
<dbReference type="InterPro" id="IPR037068">
    <property type="entry name" value="DNA_primase_core_N_sf"/>
</dbReference>
<dbReference type="SUPFAM" id="SSF56731">
    <property type="entry name" value="DNA primase core"/>
    <property type="match status" value="1"/>
</dbReference>
<dbReference type="Proteomes" id="UP000203816">
    <property type="component" value="Segment"/>
</dbReference>
<accession>A0A192YBD6</accession>
<organism evidence="1 2">
    <name type="scientific">Morganella phage vB_MmoM_MP1</name>
    <dbReference type="NCBI Taxonomy" id="1852628"/>
    <lineage>
        <taxon>Viruses</taxon>
        <taxon>Duplodnaviria</taxon>
        <taxon>Heunggongvirae</taxon>
        <taxon>Uroviricota</taxon>
        <taxon>Caudoviricetes</taxon>
        <taxon>Pantevenvirales</taxon>
        <taxon>Straboviridae</taxon>
        <taxon>Gualtarvirus</taxon>
        <taxon>Gualtarvirus mp1</taxon>
    </lineage>
</organism>
<evidence type="ECO:0000313" key="2">
    <source>
        <dbReference type="Proteomes" id="UP000203816"/>
    </source>
</evidence>
<protein>
    <submittedName>
        <fullName evidence="1">DNA primase subunit</fullName>
        <ecNumber evidence="1">2.7.7.-</ecNumber>
        <ecNumber evidence="1">3.6.1.-</ecNumber>
    </submittedName>
</protein>
<dbReference type="GO" id="GO:0016779">
    <property type="term" value="F:nucleotidyltransferase activity"/>
    <property type="evidence" value="ECO:0007669"/>
    <property type="project" value="UniProtKB-KW"/>
</dbReference>
<dbReference type="HAMAP" id="MF_04157">
    <property type="entry name" value="PRIMASE_T4"/>
    <property type="match status" value="1"/>
</dbReference>
<keyword evidence="2" id="KW-1185">Reference proteome</keyword>
<keyword evidence="1" id="KW-0378">Hydrolase</keyword>
<keyword evidence="1" id="KW-0808">Transferase</keyword>
<dbReference type="KEGG" id="vg:29059351"/>
<dbReference type="InterPro" id="IPR046392">
    <property type="entry name" value="PRIMASE_T4"/>
</dbReference>
<dbReference type="RefSeq" id="YP_009279883.1">
    <property type="nucleotide sequence ID" value="NC_031020.1"/>
</dbReference>